<gene>
    <name evidence="1" type="ORF">PLEPLA_LOCUS20036</name>
</gene>
<evidence type="ECO:0000313" key="2">
    <source>
        <dbReference type="Proteomes" id="UP001153269"/>
    </source>
</evidence>
<accession>A0A9N7UH52</accession>
<dbReference type="EMBL" id="CADEAL010001392">
    <property type="protein sequence ID" value="CAB1431979.1"/>
    <property type="molecule type" value="Genomic_DNA"/>
</dbReference>
<keyword evidence="2" id="KW-1185">Reference proteome</keyword>
<dbReference type="Proteomes" id="UP001153269">
    <property type="component" value="Unassembled WGS sequence"/>
</dbReference>
<proteinExistence type="predicted"/>
<evidence type="ECO:0000313" key="1">
    <source>
        <dbReference type="EMBL" id="CAB1431979.1"/>
    </source>
</evidence>
<reference evidence="1" key="1">
    <citation type="submission" date="2020-03" db="EMBL/GenBank/DDBJ databases">
        <authorList>
            <person name="Weist P."/>
        </authorList>
    </citation>
    <scope>NUCLEOTIDE SEQUENCE</scope>
</reference>
<organism evidence="1 2">
    <name type="scientific">Pleuronectes platessa</name>
    <name type="common">European plaice</name>
    <dbReference type="NCBI Taxonomy" id="8262"/>
    <lineage>
        <taxon>Eukaryota</taxon>
        <taxon>Metazoa</taxon>
        <taxon>Chordata</taxon>
        <taxon>Craniata</taxon>
        <taxon>Vertebrata</taxon>
        <taxon>Euteleostomi</taxon>
        <taxon>Actinopterygii</taxon>
        <taxon>Neopterygii</taxon>
        <taxon>Teleostei</taxon>
        <taxon>Neoteleostei</taxon>
        <taxon>Acanthomorphata</taxon>
        <taxon>Carangaria</taxon>
        <taxon>Pleuronectiformes</taxon>
        <taxon>Pleuronectoidei</taxon>
        <taxon>Pleuronectidae</taxon>
        <taxon>Pleuronectes</taxon>
    </lineage>
</organism>
<sequence>MLGTCTQISLWGSGLRRGRLVITRLKHLRDTKSVSLADHLFKLTIDMVTKMLDEEQEEEDESEISGAEDLDLVLQDQAGVVLESSSAA</sequence>
<protein>
    <submittedName>
        <fullName evidence="1">Uncharacterized protein</fullName>
    </submittedName>
</protein>
<comment type="caution">
    <text evidence="1">The sequence shown here is derived from an EMBL/GenBank/DDBJ whole genome shotgun (WGS) entry which is preliminary data.</text>
</comment>
<name>A0A9N7UH52_PLEPL</name>
<dbReference type="AlphaFoldDB" id="A0A9N7UH52"/>